<evidence type="ECO:0000256" key="6">
    <source>
        <dbReference type="ARBA" id="ARBA00023136"/>
    </source>
</evidence>
<dbReference type="RefSeq" id="WP_098979041.1">
    <property type="nucleotide sequence ID" value="NZ_NIRJ01000001.1"/>
</dbReference>
<dbReference type="Proteomes" id="UP000225199">
    <property type="component" value="Unassembled WGS sequence"/>
</dbReference>
<feature type="transmembrane region" description="Helical" evidence="7">
    <location>
        <begin position="53"/>
        <end position="72"/>
    </location>
</feature>
<feature type="transmembrane region" description="Helical" evidence="7">
    <location>
        <begin position="214"/>
        <end position="236"/>
    </location>
</feature>
<keyword evidence="5 7" id="KW-1133">Transmembrane helix</keyword>
<evidence type="ECO:0000313" key="9">
    <source>
        <dbReference type="EMBL" id="PHH97178.1"/>
    </source>
</evidence>
<dbReference type="NCBIfam" id="TIGR00786">
    <property type="entry name" value="dctM"/>
    <property type="match status" value="1"/>
</dbReference>
<feature type="transmembrane region" description="Helical" evidence="7">
    <location>
        <begin position="170"/>
        <end position="193"/>
    </location>
</feature>
<evidence type="ECO:0000256" key="4">
    <source>
        <dbReference type="ARBA" id="ARBA00022692"/>
    </source>
</evidence>
<dbReference type="EMBL" id="NIRJ01000001">
    <property type="protein sequence ID" value="PHH97178.1"/>
    <property type="molecule type" value="Genomic_DNA"/>
</dbReference>
<dbReference type="InterPro" id="IPR004681">
    <property type="entry name" value="TRAP_DctM"/>
</dbReference>
<protein>
    <submittedName>
        <fullName evidence="9">C4-dicarboxylate ABC transporter</fullName>
    </submittedName>
</protein>
<name>A0A2C6A559_FUSNP</name>
<feature type="transmembrane region" description="Helical" evidence="7">
    <location>
        <begin position="112"/>
        <end position="130"/>
    </location>
</feature>
<feature type="transmembrane region" description="Helical" evidence="7">
    <location>
        <begin position="398"/>
        <end position="422"/>
    </location>
</feature>
<accession>A0A2C6A559</accession>
<evidence type="ECO:0000313" key="10">
    <source>
        <dbReference type="Proteomes" id="UP000225199"/>
    </source>
</evidence>
<dbReference type="GO" id="GO:0005886">
    <property type="term" value="C:plasma membrane"/>
    <property type="evidence" value="ECO:0007669"/>
    <property type="project" value="UniProtKB-SubCell"/>
</dbReference>
<reference evidence="9 10" key="1">
    <citation type="submission" date="2017-06" db="EMBL/GenBank/DDBJ databases">
        <title>Draft genome sequence of Fusobacterium nucleatum subsp. polymorphum KCOM 1002 (=ChDC F175).</title>
        <authorList>
            <person name="Kook J.-K."/>
            <person name="Park S.-N."/>
            <person name="Lim Y.K."/>
            <person name="Roh H."/>
        </authorList>
    </citation>
    <scope>NUCLEOTIDE SEQUENCE [LARGE SCALE GENOMIC DNA]</scope>
    <source>
        <strain evidence="10">KCOM 1002 (ChDC F175)</strain>
    </source>
</reference>
<feature type="transmembrane region" description="Helical" evidence="7">
    <location>
        <begin position="317"/>
        <end position="345"/>
    </location>
</feature>
<feature type="transmembrane region" description="Helical" evidence="7">
    <location>
        <begin position="278"/>
        <end position="297"/>
    </location>
</feature>
<dbReference type="PANTHER" id="PTHR33362">
    <property type="entry name" value="SIALIC ACID TRAP TRANSPORTER PERMEASE PROTEIN SIAT-RELATED"/>
    <property type="match status" value="1"/>
</dbReference>
<evidence type="ECO:0000256" key="3">
    <source>
        <dbReference type="ARBA" id="ARBA00022519"/>
    </source>
</evidence>
<dbReference type="PIRSF" id="PIRSF006066">
    <property type="entry name" value="HI0050"/>
    <property type="match status" value="1"/>
</dbReference>
<dbReference type="GO" id="GO:0022857">
    <property type="term" value="F:transmembrane transporter activity"/>
    <property type="evidence" value="ECO:0007669"/>
    <property type="project" value="TreeGrafter"/>
</dbReference>
<feature type="transmembrane region" description="Helical" evidence="7">
    <location>
        <begin position="84"/>
        <end position="106"/>
    </location>
</feature>
<feature type="transmembrane region" description="Helical" evidence="7">
    <location>
        <begin position="7"/>
        <end position="33"/>
    </location>
</feature>
<keyword evidence="6 7" id="KW-0472">Membrane</keyword>
<feature type="transmembrane region" description="Helical" evidence="7">
    <location>
        <begin position="357"/>
        <end position="378"/>
    </location>
</feature>
<keyword evidence="3" id="KW-0997">Cell inner membrane</keyword>
<evidence type="ECO:0000256" key="5">
    <source>
        <dbReference type="ARBA" id="ARBA00022989"/>
    </source>
</evidence>
<feature type="transmembrane region" description="Helical" evidence="7">
    <location>
        <begin position="142"/>
        <end position="164"/>
    </location>
</feature>
<feature type="domain" description="TRAP C4-dicarboxylate transport system permease DctM subunit" evidence="8">
    <location>
        <begin position="6"/>
        <end position="418"/>
    </location>
</feature>
<comment type="subcellular location">
    <subcellularLocation>
        <location evidence="1">Cell inner membrane</location>
        <topology evidence="1">Multi-pass membrane protein</topology>
    </subcellularLocation>
</comment>
<keyword evidence="2" id="KW-1003">Cell membrane</keyword>
<evidence type="ECO:0000256" key="1">
    <source>
        <dbReference type="ARBA" id="ARBA00004429"/>
    </source>
</evidence>
<evidence type="ECO:0000256" key="7">
    <source>
        <dbReference type="SAM" id="Phobius"/>
    </source>
</evidence>
<proteinExistence type="predicted"/>
<dbReference type="Pfam" id="PF06808">
    <property type="entry name" value="DctM"/>
    <property type="match status" value="1"/>
</dbReference>
<evidence type="ECO:0000259" key="8">
    <source>
        <dbReference type="Pfam" id="PF06808"/>
    </source>
</evidence>
<gene>
    <name evidence="9" type="ORF">CA840_07630</name>
</gene>
<sequence length="427" mass="45769">MTSLTFIIMIFLILIGVPVAYSILGAGTLFLIISSIKPLLLIPQRMTTGLDSFPLLAVPLFIFVGELMDRGGISRRMVNWAESLLGWIPGGLGIVTIASCAMFAALTGSGPATVAAIGSIMIPSLVKNGYSLKRAAGMTAAGGALGPIIPPSIPMIIYGVTMSLSIPKMFIAGIIPGIFLMFLLIIVNVFISIKNPQILKESRKSFSLKELIINTWRSLGALLLPLIILGGIYSGVFTPTEAAAIGVVYSLIVGIFIYKEIAIRDLLTLLVKSMETAAMINIIIAAANLLSWIMSATEIGKSVINILTQFIHTKTTYLIVLMLILFIVGALMDTVAAIIILAPVLVPFGIQLGLDPLHLGMIFVINLVIGYVTPPFGYNLFTACSITGLKFNDIVKGVLPFLLIEIIAVFLFAFFPEIILFLPKIIG</sequence>
<organism evidence="9 10">
    <name type="scientific">Fusobacterium nucleatum subsp. polymorphum</name>
    <name type="common">Fusobacterium polymorphum</name>
    <dbReference type="NCBI Taxonomy" id="76857"/>
    <lineage>
        <taxon>Bacteria</taxon>
        <taxon>Fusobacteriati</taxon>
        <taxon>Fusobacteriota</taxon>
        <taxon>Fusobacteriia</taxon>
        <taxon>Fusobacteriales</taxon>
        <taxon>Fusobacteriaceae</taxon>
        <taxon>Fusobacterium</taxon>
    </lineage>
</organism>
<keyword evidence="4 7" id="KW-0812">Transmembrane</keyword>
<feature type="transmembrane region" description="Helical" evidence="7">
    <location>
        <begin position="242"/>
        <end position="258"/>
    </location>
</feature>
<comment type="caution">
    <text evidence="9">The sequence shown here is derived from an EMBL/GenBank/DDBJ whole genome shotgun (WGS) entry which is preliminary data.</text>
</comment>
<dbReference type="InterPro" id="IPR010656">
    <property type="entry name" value="DctM"/>
</dbReference>
<dbReference type="AlphaFoldDB" id="A0A2C6A559"/>
<evidence type="ECO:0000256" key="2">
    <source>
        <dbReference type="ARBA" id="ARBA00022475"/>
    </source>
</evidence>